<protein>
    <recommendedName>
        <fullName evidence="3">FAD:protein FMN transferase</fullName>
        <ecNumber evidence="2">2.7.1.180</ecNumber>
    </recommendedName>
    <alternativeName>
        <fullName evidence="9">Flavin transferase</fullName>
    </alternativeName>
</protein>
<dbReference type="PANTHER" id="PTHR30040:SF2">
    <property type="entry name" value="FAD:PROTEIN FMN TRANSFERASE"/>
    <property type="match status" value="1"/>
</dbReference>
<dbReference type="KEGG" id="pwu:A8O14_01805"/>
<sequence length="273" mass="29939">MTRCKPLLGTFVEISVDQEAQQTAIGYAFKAIEQIQGLMGFHNPSSELNYINRYAHHKAVDIHPWTAQVLRTAKQVNRYSRGLFNCGIGHRLVAAGLLPRHIDFTNHNLGGIEDICFLTPELITSSRPLCLDLGGIAKGFAVDMAVKILISEGVSSGVVNAGGDLRVFGDQVYPIHIRNPNNYSELIEIGSLQNAALATSSLYFSKRDEQESHLINPFGQDESDIYIQSSDSYSIIAKECVYADALTKVLALSKQANHPCFAKFSAQAIRIAA</sequence>
<dbReference type="InterPro" id="IPR003374">
    <property type="entry name" value="ApbE-like_sf"/>
</dbReference>
<reference evidence="12" key="1">
    <citation type="submission" date="2016-05" db="EMBL/GenBank/DDBJ databases">
        <title>Polynucleobacter sp. QLW-P1FAT50C-4 genome.</title>
        <authorList>
            <person name="Hahn M.W."/>
        </authorList>
    </citation>
    <scope>NUCLEOTIDE SEQUENCE [LARGE SCALE GENOMIC DNA]</scope>
    <source>
        <strain evidence="12">QLW-P1FAT50C-4</strain>
    </source>
</reference>
<dbReference type="Pfam" id="PF02424">
    <property type="entry name" value="ApbE"/>
    <property type="match status" value="1"/>
</dbReference>
<organism evidence="11 12">
    <name type="scientific">Polynucleobacter wuianus</name>
    <dbReference type="NCBI Taxonomy" id="1743168"/>
    <lineage>
        <taxon>Bacteria</taxon>
        <taxon>Pseudomonadati</taxon>
        <taxon>Pseudomonadota</taxon>
        <taxon>Betaproteobacteria</taxon>
        <taxon>Burkholderiales</taxon>
        <taxon>Burkholderiaceae</taxon>
        <taxon>Polynucleobacter</taxon>
    </lineage>
</organism>
<evidence type="ECO:0000256" key="3">
    <source>
        <dbReference type="ARBA" id="ARBA00016337"/>
    </source>
</evidence>
<dbReference type="EC" id="2.7.1.180" evidence="2"/>
<keyword evidence="5" id="KW-0808">Transferase</keyword>
<evidence type="ECO:0000256" key="4">
    <source>
        <dbReference type="ARBA" id="ARBA00022630"/>
    </source>
</evidence>
<name>A0A191UI57_9BURK</name>
<dbReference type="STRING" id="1743168.A8O14_01805"/>
<dbReference type="Proteomes" id="UP000078463">
    <property type="component" value="Chromosome"/>
</dbReference>
<dbReference type="InterPro" id="IPR024932">
    <property type="entry name" value="ApbE"/>
</dbReference>
<evidence type="ECO:0000256" key="8">
    <source>
        <dbReference type="ARBA" id="ARBA00022842"/>
    </source>
</evidence>
<comment type="catalytic activity">
    <reaction evidence="10">
        <text>L-threonyl-[protein] + FAD = FMN-L-threonyl-[protein] + AMP + H(+)</text>
        <dbReference type="Rhea" id="RHEA:36847"/>
        <dbReference type="Rhea" id="RHEA-COMP:11060"/>
        <dbReference type="Rhea" id="RHEA-COMP:11061"/>
        <dbReference type="ChEBI" id="CHEBI:15378"/>
        <dbReference type="ChEBI" id="CHEBI:30013"/>
        <dbReference type="ChEBI" id="CHEBI:57692"/>
        <dbReference type="ChEBI" id="CHEBI:74257"/>
        <dbReference type="ChEBI" id="CHEBI:456215"/>
        <dbReference type="EC" id="2.7.1.180"/>
    </reaction>
</comment>
<keyword evidence="6" id="KW-0479">Metal-binding</keyword>
<evidence type="ECO:0000256" key="1">
    <source>
        <dbReference type="ARBA" id="ARBA00001946"/>
    </source>
</evidence>
<evidence type="ECO:0000256" key="6">
    <source>
        <dbReference type="ARBA" id="ARBA00022723"/>
    </source>
</evidence>
<keyword evidence="12" id="KW-1185">Reference proteome</keyword>
<gene>
    <name evidence="11" type="ORF">A8O14_01805</name>
</gene>
<evidence type="ECO:0000313" key="11">
    <source>
        <dbReference type="EMBL" id="ANJ00675.1"/>
    </source>
</evidence>
<keyword evidence="8" id="KW-0460">Magnesium</keyword>
<dbReference type="OrthoDB" id="9778595at2"/>
<dbReference type="GO" id="GO:0046872">
    <property type="term" value="F:metal ion binding"/>
    <property type="evidence" value="ECO:0007669"/>
    <property type="project" value="UniProtKB-KW"/>
</dbReference>
<evidence type="ECO:0000256" key="10">
    <source>
        <dbReference type="ARBA" id="ARBA00048540"/>
    </source>
</evidence>
<dbReference type="PANTHER" id="PTHR30040">
    <property type="entry name" value="THIAMINE BIOSYNTHESIS LIPOPROTEIN APBE"/>
    <property type="match status" value="1"/>
</dbReference>
<evidence type="ECO:0000256" key="5">
    <source>
        <dbReference type="ARBA" id="ARBA00022679"/>
    </source>
</evidence>
<accession>A0A191UI57</accession>
<evidence type="ECO:0000256" key="2">
    <source>
        <dbReference type="ARBA" id="ARBA00011955"/>
    </source>
</evidence>
<evidence type="ECO:0000256" key="9">
    <source>
        <dbReference type="ARBA" id="ARBA00031306"/>
    </source>
</evidence>
<keyword evidence="11" id="KW-0449">Lipoprotein</keyword>
<dbReference type="SUPFAM" id="SSF143631">
    <property type="entry name" value="ApbE-like"/>
    <property type="match status" value="1"/>
</dbReference>
<keyword evidence="7" id="KW-0274">FAD</keyword>
<dbReference type="GO" id="GO:0016740">
    <property type="term" value="F:transferase activity"/>
    <property type="evidence" value="ECO:0007669"/>
    <property type="project" value="UniProtKB-KW"/>
</dbReference>
<evidence type="ECO:0000256" key="7">
    <source>
        <dbReference type="ARBA" id="ARBA00022827"/>
    </source>
</evidence>
<evidence type="ECO:0000313" key="12">
    <source>
        <dbReference type="Proteomes" id="UP000078463"/>
    </source>
</evidence>
<dbReference type="Gene3D" id="3.10.520.10">
    <property type="entry name" value="ApbE-like domains"/>
    <property type="match status" value="1"/>
</dbReference>
<dbReference type="AlphaFoldDB" id="A0A191UI57"/>
<dbReference type="EMBL" id="CP015922">
    <property type="protein sequence ID" value="ANJ00675.1"/>
    <property type="molecule type" value="Genomic_DNA"/>
</dbReference>
<proteinExistence type="predicted"/>
<keyword evidence="4" id="KW-0285">Flavoprotein</keyword>
<comment type="cofactor">
    <cofactor evidence="1">
        <name>Mg(2+)</name>
        <dbReference type="ChEBI" id="CHEBI:18420"/>
    </cofactor>
</comment>